<dbReference type="GO" id="GO:1904680">
    <property type="term" value="F:peptide transmembrane transporter activity"/>
    <property type="evidence" value="ECO:0007669"/>
    <property type="project" value="TreeGrafter"/>
</dbReference>
<dbReference type="GO" id="GO:0043190">
    <property type="term" value="C:ATP-binding cassette (ABC) transporter complex"/>
    <property type="evidence" value="ECO:0007669"/>
    <property type="project" value="InterPro"/>
</dbReference>
<protein>
    <submittedName>
        <fullName evidence="5">Extracellular solute-binding protein, family 5</fullName>
    </submittedName>
</protein>
<dbReference type="InParanoid" id="Q021G0"/>
<dbReference type="InterPro" id="IPR039424">
    <property type="entry name" value="SBP_5"/>
</dbReference>
<dbReference type="SUPFAM" id="SSF53850">
    <property type="entry name" value="Periplasmic binding protein-like II"/>
    <property type="match status" value="1"/>
</dbReference>
<dbReference type="Pfam" id="PF00496">
    <property type="entry name" value="SBP_bac_5"/>
    <property type="match status" value="1"/>
</dbReference>
<dbReference type="PANTHER" id="PTHR30290">
    <property type="entry name" value="PERIPLASMIC BINDING COMPONENT OF ABC TRANSPORTER"/>
    <property type="match status" value="1"/>
</dbReference>
<dbReference type="Gene3D" id="3.90.76.10">
    <property type="entry name" value="Dipeptide-binding Protein, Domain 1"/>
    <property type="match status" value="1"/>
</dbReference>
<feature type="domain" description="Solute-binding protein family 5" evidence="4">
    <location>
        <begin position="80"/>
        <end position="482"/>
    </location>
</feature>
<dbReference type="KEGG" id="sus:Acid_3456"/>
<proteinExistence type="inferred from homology"/>
<name>Q021G0_SOLUE</name>
<dbReference type="OrthoDB" id="9796817at2"/>
<dbReference type="HOGENOM" id="CLU_017028_8_4_0"/>
<dbReference type="STRING" id="234267.Acid_3456"/>
<keyword evidence="3" id="KW-0732">Signal</keyword>
<sequence length="579" mass="65848" precursor="true">MQLLRTALLLVTPVWLAHALPEDRLVLPGPAGTRGGRLVSAQRTEPKTLNWLTAADAGSREVLQRLMADLIHINRHTLQPESALAKSWKGSADGLHWILELRQGLRFSDGQPFDADDVVFTFQVVLDEKVHSAQRDLLMLEDKPIVVRKLDRYRVQFDLPQVYSVADRLFDGIFILPRHLLESAYKQGKLEQAWTLSTPPAQIAGMGPFRFKEYVPGERITLERNPYYWKVDSAGTQLPYLDKVTFLFSGTEDNQVLRFQAGESDVISRVGPRNFEALEKSRRRAEFDLVNLGASLEYSFLFFNLAETPRGASPELAAHLAVLRRTKFRQAVSAAIDRESLVRTVYLGRAVALAGPVPPGNRYWINSKLPPPLRNLERARHLLASDGFQWNAEGALLDPDGRPVEFSILTSNNNRERQQMAQLIQDDLKQIGIRVTLTPLEFRSLLDLVQRTRQYEACMLSLASADADPNPDMPVWVSSGSNHFWNPGQKTPATPWEAEIDSLMRRQMVTREYKERKRLFDRVQEILVEYQPLVALVSPNLLVGARKNLANFQPALLEPYTLWNIEQLYWRRATSGARQ</sequence>
<dbReference type="GO" id="GO:0015833">
    <property type="term" value="P:peptide transport"/>
    <property type="evidence" value="ECO:0007669"/>
    <property type="project" value="TreeGrafter"/>
</dbReference>
<dbReference type="InterPro" id="IPR030678">
    <property type="entry name" value="Peptide/Ni-bd"/>
</dbReference>
<dbReference type="InterPro" id="IPR000914">
    <property type="entry name" value="SBP_5_dom"/>
</dbReference>
<dbReference type="Gene3D" id="3.40.190.10">
    <property type="entry name" value="Periplasmic binding protein-like II"/>
    <property type="match status" value="1"/>
</dbReference>
<dbReference type="FunCoup" id="Q021G0">
    <property type="interactions" value="301"/>
</dbReference>
<dbReference type="AlphaFoldDB" id="Q021G0"/>
<dbReference type="eggNOG" id="COG0747">
    <property type="taxonomic scope" value="Bacteria"/>
</dbReference>
<dbReference type="CDD" id="cd08500">
    <property type="entry name" value="PBP2_NikA_DppA_OppA_like_4"/>
    <property type="match status" value="1"/>
</dbReference>
<dbReference type="PANTHER" id="PTHR30290:SF9">
    <property type="entry name" value="OLIGOPEPTIDE-BINDING PROTEIN APPA"/>
    <property type="match status" value="1"/>
</dbReference>
<keyword evidence="2" id="KW-0813">Transport</keyword>
<evidence type="ECO:0000256" key="1">
    <source>
        <dbReference type="ARBA" id="ARBA00005695"/>
    </source>
</evidence>
<dbReference type="PIRSF" id="PIRSF002741">
    <property type="entry name" value="MppA"/>
    <property type="match status" value="1"/>
</dbReference>
<dbReference type="EMBL" id="CP000473">
    <property type="protein sequence ID" value="ABJ84429.1"/>
    <property type="molecule type" value="Genomic_DNA"/>
</dbReference>
<accession>Q021G0</accession>
<evidence type="ECO:0000256" key="2">
    <source>
        <dbReference type="ARBA" id="ARBA00022448"/>
    </source>
</evidence>
<comment type="similarity">
    <text evidence="1">Belongs to the bacterial solute-binding protein 5 family.</text>
</comment>
<evidence type="ECO:0000259" key="4">
    <source>
        <dbReference type="Pfam" id="PF00496"/>
    </source>
</evidence>
<evidence type="ECO:0000313" key="5">
    <source>
        <dbReference type="EMBL" id="ABJ84429.1"/>
    </source>
</evidence>
<organism evidence="5">
    <name type="scientific">Solibacter usitatus (strain Ellin6076)</name>
    <dbReference type="NCBI Taxonomy" id="234267"/>
    <lineage>
        <taxon>Bacteria</taxon>
        <taxon>Pseudomonadati</taxon>
        <taxon>Acidobacteriota</taxon>
        <taxon>Terriglobia</taxon>
        <taxon>Bryobacterales</taxon>
        <taxon>Solibacteraceae</taxon>
        <taxon>Candidatus Solibacter</taxon>
    </lineage>
</organism>
<reference evidence="5" key="1">
    <citation type="submission" date="2006-10" db="EMBL/GenBank/DDBJ databases">
        <title>Complete sequence of Solibacter usitatus Ellin6076.</title>
        <authorList>
            <consortium name="US DOE Joint Genome Institute"/>
            <person name="Copeland A."/>
            <person name="Lucas S."/>
            <person name="Lapidus A."/>
            <person name="Barry K."/>
            <person name="Detter J.C."/>
            <person name="Glavina del Rio T."/>
            <person name="Hammon N."/>
            <person name="Israni S."/>
            <person name="Dalin E."/>
            <person name="Tice H."/>
            <person name="Pitluck S."/>
            <person name="Thompson L.S."/>
            <person name="Brettin T."/>
            <person name="Bruce D."/>
            <person name="Han C."/>
            <person name="Tapia R."/>
            <person name="Gilna P."/>
            <person name="Schmutz J."/>
            <person name="Larimer F."/>
            <person name="Land M."/>
            <person name="Hauser L."/>
            <person name="Kyrpides N."/>
            <person name="Mikhailova N."/>
            <person name="Janssen P.H."/>
            <person name="Kuske C.R."/>
            <person name="Richardson P."/>
        </authorList>
    </citation>
    <scope>NUCLEOTIDE SEQUENCE</scope>
    <source>
        <strain evidence="5">Ellin6076</strain>
    </source>
</reference>
<dbReference type="Gene3D" id="3.10.105.10">
    <property type="entry name" value="Dipeptide-binding Protein, Domain 3"/>
    <property type="match status" value="1"/>
</dbReference>
<gene>
    <name evidence="5" type="ordered locus">Acid_3456</name>
</gene>
<dbReference type="GO" id="GO:0030288">
    <property type="term" value="C:outer membrane-bounded periplasmic space"/>
    <property type="evidence" value="ECO:0007669"/>
    <property type="project" value="UniProtKB-ARBA"/>
</dbReference>
<evidence type="ECO:0000256" key="3">
    <source>
        <dbReference type="ARBA" id="ARBA00022729"/>
    </source>
</evidence>